<evidence type="ECO:0000313" key="1">
    <source>
        <dbReference type="EMBL" id="GAA2077024.1"/>
    </source>
</evidence>
<dbReference type="SUPFAM" id="SSF55961">
    <property type="entry name" value="Bet v1-like"/>
    <property type="match status" value="1"/>
</dbReference>
<dbReference type="Gene3D" id="3.30.530.20">
    <property type="match status" value="1"/>
</dbReference>
<gene>
    <name evidence="1" type="ORF">GCM10009821_15700</name>
</gene>
<dbReference type="Pfam" id="PF10604">
    <property type="entry name" value="Polyketide_cyc2"/>
    <property type="match status" value="1"/>
</dbReference>
<protein>
    <submittedName>
        <fullName evidence="1">SRPBCC family protein</fullName>
    </submittedName>
</protein>
<dbReference type="RefSeq" id="WP_344326666.1">
    <property type="nucleotide sequence ID" value="NZ_BAAAPY010000004.1"/>
</dbReference>
<proteinExistence type="predicted"/>
<keyword evidence="2" id="KW-1185">Reference proteome</keyword>
<dbReference type="CDD" id="cd07821">
    <property type="entry name" value="PYR_PYL_RCAR_like"/>
    <property type="match status" value="1"/>
</dbReference>
<dbReference type="InterPro" id="IPR023393">
    <property type="entry name" value="START-like_dom_sf"/>
</dbReference>
<dbReference type="EMBL" id="BAAAPY010000004">
    <property type="protein sequence ID" value="GAA2077024.1"/>
    <property type="molecule type" value="Genomic_DNA"/>
</dbReference>
<reference evidence="1 2" key="1">
    <citation type="journal article" date="2019" name="Int. J. Syst. Evol. Microbiol.">
        <title>The Global Catalogue of Microorganisms (GCM) 10K type strain sequencing project: providing services to taxonomists for standard genome sequencing and annotation.</title>
        <authorList>
            <consortium name="The Broad Institute Genomics Platform"/>
            <consortium name="The Broad Institute Genome Sequencing Center for Infectious Disease"/>
            <person name="Wu L."/>
            <person name="Ma J."/>
        </authorList>
    </citation>
    <scope>NUCLEOTIDE SEQUENCE [LARGE SCALE GENOMIC DNA]</scope>
    <source>
        <strain evidence="1 2">JCM 15749</strain>
    </source>
</reference>
<evidence type="ECO:0000313" key="2">
    <source>
        <dbReference type="Proteomes" id="UP001501480"/>
    </source>
</evidence>
<dbReference type="Proteomes" id="UP001501480">
    <property type="component" value="Unassembled WGS sequence"/>
</dbReference>
<accession>A0ABN2VYA9</accession>
<name>A0ABN2VYA9_9ACTN</name>
<sequence length="135" mass="15187">MPSIVRRTFVAAPASLVWELAQDFARWHPRLNIYSGGPESSPELVVTVLEQDDAERRLAYTMPEPPFPITDHRATVRVSEDTDTTCYAEWSAEFETDPGIMQLLEDQLGDDVFKLALDRLASAAQDEHAARVLSR</sequence>
<dbReference type="InterPro" id="IPR019587">
    <property type="entry name" value="Polyketide_cyclase/dehydratase"/>
</dbReference>
<organism evidence="1 2">
    <name type="scientific">Aeromicrobium halocynthiae</name>
    <dbReference type="NCBI Taxonomy" id="560557"/>
    <lineage>
        <taxon>Bacteria</taxon>
        <taxon>Bacillati</taxon>
        <taxon>Actinomycetota</taxon>
        <taxon>Actinomycetes</taxon>
        <taxon>Propionibacteriales</taxon>
        <taxon>Nocardioidaceae</taxon>
        <taxon>Aeromicrobium</taxon>
    </lineage>
</organism>
<comment type="caution">
    <text evidence="1">The sequence shown here is derived from an EMBL/GenBank/DDBJ whole genome shotgun (WGS) entry which is preliminary data.</text>
</comment>